<dbReference type="KEGG" id="goe:100903393"/>
<evidence type="ECO:0000256" key="1">
    <source>
        <dbReference type="RuleBase" id="RU361178"/>
    </source>
</evidence>
<dbReference type="Pfam" id="PF02171">
    <property type="entry name" value="Piwi"/>
    <property type="match status" value="1"/>
</dbReference>
<dbReference type="InterPro" id="IPR036085">
    <property type="entry name" value="PAZ_dom_sf"/>
</dbReference>
<dbReference type="InterPro" id="IPR012337">
    <property type="entry name" value="RNaseH-like_sf"/>
</dbReference>
<dbReference type="SMART" id="SM01163">
    <property type="entry name" value="DUF1785"/>
    <property type="match status" value="1"/>
</dbReference>
<dbReference type="Gene3D" id="3.40.50.2300">
    <property type="match status" value="1"/>
</dbReference>
<dbReference type="GeneID" id="100903393"/>
<organism evidence="4 5">
    <name type="scientific">Galendromus occidentalis</name>
    <name type="common">western predatory mite</name>
    <dbReference type="NCBI Taxonomy" id="34638"/>
    <lineage>
        <taxon>Eukaryota</taxon>
        <taxon>Metazoa</taxon>
        <taxon>Ecdysozoa</taxon>
        <taxon>Arthropoda</taxon>
        <taxon>Chelicerata</taxon>
        <taxon>Arachnida</taxon>
        <taxon>Acari</taxon>
        <taxon>Parasitiformes</taxon>
        <taxon>Mesostigmata</taxon>
        <taxon>Gamasina</taxon>
        <taxon>Phytoseioidea</taxon>
        <taxon>Phytoseiidae</taxon>
        <taxon>Typhlodrominae</taxon>
        <taxon>Galendromus</taxon>
    </lineage>
</organism>
<protein>
    <submittedName>
        <fullName evidence="5">Protein argonaute-3</fullName>
    </submittedName>
</protein>
<dbReference type="RefSeq" id="XP_028968806.1">
    <property type="nucleotide sequence ID" value="XM_029112973.1"/>
</dbReference>
<dbReference type="InterPro" id="IPR014811">
    <property type="entry name" value="ArgoL1"/>
</dbReference>
<dbReference type="PROSITE" id="PS50821">
    <property type="entry name" value="PAZ"/>
    <property type="match status" value="1"/>
</dbReference>
<evidence type="ECO:0000259" key="2">
    <source>
        <dbReference type="PROSITE" id="PS50821"/>
    </source>
</evidence>
<dbReference type="SMART" id="SM00950">
    <property type="entry name" value="Piwi"/>
    <property type="match status" value="1"/>
</dbReference>
<dbReference type="InterPro" id="IPR036397">
    <property type="entry name" value="RNaseH_sf"/>
</dbReference>
<dbReference type="PANTHER" id="PTHR22891">
    <property type="entry name" value="EUKARYOTIC TRANSLATION INITIATION FACTOR 2C"/>
    <property type="match status" value="1"/>
</dbReference>
<comment type="similarity">
    <text evidence="1">Belongs to the argonaute family.</text>
</comment>
<evidence type="ECO:0000313" key="4">
    <source>
        <dbReference type="Proteomes" id="UP000694867"/>
    </source>
</evidence>
<dbReference type="GO" id="GO:0034587">
    <property type="term" value="P:piRNA processing"/>
    <property type="evidence" value="ECO:0007669"/>
    <property type="project" value="UniProtKB-ARBA"/>
</dbReference>
<dbReference type="SUPFAM" id="SSF53098">
    <property type="entry name" value="Ribonuclease H-like"/>
    <property type="match status" value="1"/>
</dbReference>
<dbReference type="InterPro" id="IPR003165">
    <property type="entry name" value="Piwi"/>
</dbReference>
<dbReference type="AlphaFoldDB" id="A0AAJ7WIY2"/>
<sequence length="910" mass="101254">MKIAPLAAPAQGETLNLPAAGGVIALQKPRVPGKMTCANIQCLTNYYKLNLGKRFSVAYFYTVKITRVGRAPTNPSTKVEPLKPAAGPRKERKLGLKLNKLIFRELSRHDAGDQLLAYDGRARACGLKRIPNDALNLVVGFDNDQWELTLSFEKSVQLTGLMPGPEFGKADDEEEALLGVAIALNHMPALQFTPLGRGFYGLPGETPRSISGGFELWSGYKAHVIPGQDSLYLNVNFAITAFIKPGELIDLLPDLIRENSVPPSLHNKHIAELKKKLTRCKIECEHLKSTNKPKKMTVATITSLPASQITFVNREGRTVTVAQYFAETYSKLQYPNLPCVQVGTEKPRYFPLEKVTVLKGNPYRGEQTPQMVSDIIRQAAIKPRNRLEEIRHTVKILRGQNELQNEFDMQIGEELTVPARILPVPILECGAMNGNQRKTVKVTPGVIDFRSDKFFSGSRITKWTVVITDERASQRDVSAFVEVLQRQGAQTNVQIAPPMRVGGAFYTISDRLSFEKVEKQIESFVGQNGLEFVLFVISESSPIHAAIKFVCDVKLGVSSKCVKGATVYKVTNNQRGGPDQVILNILYGLNPKFDGENVLAGSQEFARQFLESSPTLIIGMDVNHGQAKARDGHVKMPSTVGIVGTRNRNATLYNAYMRAQAKPPNSADKEVIQPQILKTAMDKLLRGFREGSNAIPQRIIVYRDGVSNGQFNAVLDKELRAIVETCQALNKDYRPTITFITVQKRHDTRLFPTKVTKNHKGDEKQNPIAGTVVDNTMTGSRVWSFFLVSHEGIQGTSKPAHYTVLRDENNFTNDQLQSLTYYMCHTYGKCPRAVSLPAPVYYAHHVAFRAAELGTHRFFQDPRHRDIDARTNSSGPNGAVQLAEDEKFVLNTYNEACLISAKYAKSMYFL</sequence>
<proteinExistence type="inferred from homology"/>
<name>A0AAJ7WIY2_9ACAR</name>
<dbReference type="InterPro" id="IPR003100">
    <property type="entry name" value="PAZ_dom"/>
</dbReference>
<dbReference type="SUPFAM" id="SSF101690">
    <property type="entry name" value="PAZ domain"/>
    <property type="match status" value="1"/>
</dbReference>
<feature type="domain" description="Piwi" evidence="3">
    <location>
        <begin position="532"/>
        <end position="855"/>
    </location>
</feature>
<reference evidence="5" key="1">
    <citation type="submission" date="2025-08" db="UniProtKB">
        <authorList>
            <consortium name="RefSeq"/>
        </authorList>
    </citation>
    <scope>IDENTIFICATION</scope>
</reference>
<accession>A0AAJ7WIY2</accession>
<evidence type="ECO:0000259" key="3">
    <source>
        <dbReference type="PROSITE" id="PS50822"/>
    </source>
</evidence>
<dbReference type="SMART" id="SM00949">
    <property type="entry name" value="PAZ"/>
    <property type="match status" value="1"/>
</dbReference>
<dbReference type="Gene3D" id="2.170.260.10">
    <property type="entry name" value="paz domain"/>
    <property type="match status" value="1"/>
</dbReference>
<gene>
    <name evidence="5" type="primary">LOC100903393</name>
</gene>
<evidence type="ECO:0000313" key="5">
    <source>
        <dbReference type="RefSeq" id="XP_028968806.1"/>
    </source>
</evidence>
<feature type="domain" description="PAZ" evidence="2">
    <location>
        <begin position="247"/>
        <end position="359"/>
    </location>
</feature>
<keyword evidence="4" id="KW-1185">Reference proteome</keyword>
<dbReference type="PROSITE" id="PS50822">
    <property type="entry name" value="PIWI"/>
    <property type="match status" value="1"/>
</dbReference>
<dbReference type="Pfam" id="PF08699">
    <property type="entry name" value="ArgoL1"/>
    <property type="match status" value="1"/>
</dbReference>
<dbReference type="CDD" id="cd02846">
    <property type="entry name" value="PAZ_argonaute_like"/>
    <property type="match status" value="1"/>
</dbReference>
<dbReference type="Gene3D" id="3.30.420.10">
    <property type="entry name" value="Ribonuclease H-like superfamily/Ribonuclease H"/>
    <property type="match status" value="1"/>
</dbReference>
<dbReference type="GO" id="GO:0003723">
    <property type="term" value="F:RNA binding"/>
    <property type="evidence" value="ECO:0007669"/>
    <property type="project" value="InterPro"/>
</dbReference>
<dbReference type="Proteomes" id="UP000694867">
    <property type="component" value="Unplaced"/>
</dbReference>
<dbReference type="Pfam" id="PF02170">
    <property type="entry name" value="PAZ"/>
    <property type="match status" value="1"/>
</dbReference>